<sequence>MLSAASQRIAIFCIPAAFLVATFTFSALYTGFAAAPFRAIAGSTKTSPPKDHSTFADIVAELYRPIKVPVDANNYTDQRGKVFESGGRSHWTQGLGKNIVIIDIDTRVPDGPNEIFNPQKINWATGSSNGGGVLTASLVNHYMYSQIHGYEYKYFHARRIDGLWDTWIKPHVLKEMLELYRFVVFIDADAIIQHLEVPMEFLFNRWNIAPNTSIAMPIDTRQGNDGMSMDSKGKVVLNTGVVVAQSSRHTFDMMDAWRTCTDETRYPGCGKWKTKWSHEQRAFSEFIRYDFNPDGDNIVEISCNDANGYPGLFGKADVIDDCQGEFVRHYTLDKGMARTSVTEAIAQTLSEVVQRNLLKTREWFFIEEG</sequence>
<protein>
    <recommendedName>
        <fullName evidence="6">Nucleotide-diphospho-sugar transferase domain-containing protein</fullName>
    </recommendedName>
</protein>
<dbReference type="SUPFAM" id="SSF53448">
    <property type="entry name" value="Nucleotide-diphospho-sugar transferases"/>
    <property type="match status" value="1"/>
</dbReference>
<evidence type="ECO:0000313" key="5">
    <source>
        <dbReference type="Proteomes" id="UP001287356"/>
    </source>
</evidence>
<reference evidence="4" key="2">
    <citation type="submission" date="2023-06" db="EMBL/GenBank/DDBJ databases">
        <authorList>
            <consortium name="Lawrence Berkeley National Laboratory"/>
            <person name="Haridas S."/>
            <person name="Hensen N."/>
            <person name="Bonometti L."/>
            <person name="Westerberg I."/>
            <person name="Brannstrom I.O."/>
            <person name="Guillou S."/>
            <person name="Cros-Aarteil S."/>
            <person name="Calhoun S."/>
            <person name="Kuo A."/>
            <person name="Mondo S."/>
            <person name="Pangilinan J."/>
            <person name="Riley R."/>
            <person name="Labutti K."/>
            <person name="Andreopoulos B."/>
            <person name="Lipzen A."/>
            <person name="Chen C."/>
            <person name="Yanf M."/>
            <person name="Daum C."/>
            <person name="Ng V."/>
            <person name="Clum A."/>
            <person name="Steindorff A."/>
            <person name="Ohm R."/>
            <person name="Martin F."/>
            <person name="Silar P."/>
            <person name="Natvig D."/>
            <person name="Lalanne C."/>
            <person name="Gautier V."/>
            <person name="Ament-Velasquez S.L."/>
            <person name="Kruys A."/>
            <person name="Hutchinson M.I."/>
            <person name="Powell A.J."/>
            <person name="Barry K."/>
            <person name="Miller A.N."/>
            <person name="Grigoriev I.V."/>
            <person name="Debuchy R."/>
            <person name="Gladieux P."/>
            <person name="Thoren M.H."/>
            <person name="Johannesson H."/>
        </authorList>
    </citation>
    <scope>NUCLEOTIDE SEQUENCE</scope>
    <source>
        <strain evidence="4">CBS 958.72</strain>
    </source>
</reference>
<dbReference type="EMBL" id="JAULSN010000008">
    <property type="protein sequence ID" value="KAK3365499.1"/>
    <property type="molecule type" value="Genomic_DNA"/>
</dbReference>
<evidence type="ECO:0000256" key="1">
    <source>
        <dbReference type="ARBA" id="ARBA00005664"/>
    </source>
</evidence>
<comment type="similarity">
    <text evidence="1">Belongs to the glycosyltransferase 34 family.</text>
</comment>
<dbReference type="PANTHER" id="PTHR31306:SF3">
    <property type="entry name" value="NUCLEOTIDE-DIPHOSPHO-SUGAR TRANSFERASE DOMAIN-CONTAINING PROTEIN"/>
    <property type="match status" value="1"/>
</dbReference>
<keyword evidence="5" id="KW-1185">Reference proteome</keyword>
<evidence type="ECO:0000256" key="3">
    <source>
        <dbReference type="ARBA" id="ARBA00022679"/>
    </source>
</evidence>
<accession>A0AAE0JW97</accession>
<comment type="caution">
    <text evidence="4">The sequence shown here is derived from an EMBL/GenBank/DDBJ whole genome shotgun (WGS) entry which is preliminary data.</text>
</comment>
<keyword evidence="3" id="KW-0808">Transferase</keyword>
<dbReference type="GO" id="GO:0000139">
    <property type="term" value="C:Golgi membrane"/>
    <property type="evidence" value="ECO:0007669"/>
    <property type="project" value="TreeGrafter"/>
</dbReference>
<evidence type="ECO:0000313" key="4">
    <source>
        <dbReference type="EMBL" id="KAK3365499.1"/>
    </source>
</evidence>
<dbReference type="GO" id="GO:0006487">
    <property type="term" value="P:protein N-linked glycosylation"/>
    <property type="evidence" value="ECO:0007669"/>
    <property type="project" value="TreeGrafter"/>
</dbReference>
<evidence type="ECO:0000256" key="2">
    <source>
        <dbReference type="ARBA" id="ARBA00022676"/>
    </source>
</evidence>
<evidence type="ECO:0008006" key="6">
    <source>
        <dbReference type="Google" id="ProtNLM"/>
    </source>
</evidence>
<name>A0AAE0JW97_9PEZI</name>
<keyword evidence="2" id="KW-0328">Glycosyltransferase</keyword>
<dbReference type="InterPro" id="IPR008630">
    <property type="entry name" value="Glyco_trans_34"/>
</dbReference>
<proteinExistence type="inferred from homology"/>
<dbReference type="InterPro" id="IPR029044">
    <property type="entry name" value="Nucleotide-diphossugar_trans"/>
</dbReference>
<dbReference type="GO" id="GO:0016757">
    <property type="term" value="F:glycosyltransferase activity"/>
    <property type="evidence" value="ECO:0007669"/>
    <property type="project" value="UniProtKB-KW"/>
</dbReference>
<reference evidence="4" key="1">
    <citation type="journal article" date="2023" name="Mol. Phylogenet. Evol.">
        <title>Genome-scale phylogeny and comparative genomics of the fungal order Sordariales.</title>
        <authorList>
            <person name="Hensen N."/>
            <person name="Bonometti L."/>
            <person name="Westerberg I."/>
            <person name="Brannstrom I.O."/>
            <person name="Guillou S."/>
            <person name="Cros-Aarteil S."/>
            <person name="Calhoun S."/>
            <person name="Haridas S."/>
            <person name="Kuo A."/>
            <person name="Mondo S."/>
            <person name="Pangilinan J."/>
            <person name="Riley R."/>
            <person name="LaButti K."/>
            <person name="Andreopoulos B."/>
            <person name="Lipzen A."/>
            <person name="Chen C."/>
            <person name="Yan M."/>
            <person name="Daum C."/>
            <person name="Ng V."/>
            <person name="Clum A."/>
            <person name="Steindorff A."/>
            <person name="Ohm R.A."/>
            <person name="Martin F."/>
            <person name="Silar P."/>
            <person name="Natvig D.O."/>
            <person name="Lalanne C."/>
            <person name="Gautier V."/>
            <person name="Ament-Velasquez S.L."/>
            <person name="Kruys A."/>
            <person name="Hutchinson M.I."/>
            <person name="Powell A.J."/>
            <person name="Barry K."/>
            <person name="Miller A.N."/>
            <person name="Grigoriev I.V."/>
            <person name="Debuchy R."/>
            <person name="Gladieux P."/>
            <person name="Hiltunen Thoren M."/>
            <person name="Johannesson H."/>
        </authorList>
    </citation>
    <scope>NUCLEOTIDE SEQUENCE</scope>
    <source>
        <strain evidence="4">CBS 958.72</strain>
    </source>
</reference>
<gene>
    <name evidence="4" type="ORF">B0T24DRAFT_635984</name>
</gene>
<dbReference type="Proteomes" id="UP001287356">
    <property type="component" value="Unassembled WGS sequence"/>
</dbReference>
<dbReference type="AlphaFoldDB" id="A0AAE0JW97"/>
<dbReference type="Pfam" id="PF05637">
    <property type="entry name" value="Glyco_transf_34"/>
    <property type="match status" value="1"/>
</dbReference>
<dbReference type="Gene3D" id="3.90.550.10">
    <property type="entry name" value="Spore Coat Polysaccharide Biosynthesis Protein SpsA, Chain A"/>
    <property type="match status" value="1"/>
</dbReference>
<organism evidence="4 5">
    <name type="scientific">Lasiosphaeria ovina</name>
    <dbReference type="NCBI Taxonomy" id="92902"/>
    <lineage>
        <taxon>Eukaryota</taxon>
        <taxon>Fungi</taxon>
        <taxon>Dikarya</taxon>
        <taxon>Ascomycota</taxon>
        <taxon>Pezizomycotina</taxon>
        <taxon>Sordariomycetes</taxon>
        <taxon>Sordariomycetidae</taxon>
        <taxon>Sordariales</taxon>
        <taxon>Lasiosphaeriaceae</taxon>
        <taxon>Lasiosphaeria</taxon>
    </lineage>
</organism>
<dbReference type="PANTHER" id="PTHR31306">
    <property type="entry name" value="ALPHA-1,6-MANNOSYLTRANSFERASE MNN11-RELATED"/>
    <property type="match status" value="1"/>
</dbReference>